<keyword evidence="4" id="KW-1003">Cell membrane</keyword>
<evidence type="ECO:0000256" key="10">
    <source>
        <dbReference type="ARBA" id="ARBA00023288"/>
    </source>
</evidence>
<keyword evidence="10" id="KW-0449">Lipoprotein</keyword>
<dbReference type="InterPro" id="IPR031381">
    <property type="entry name" value="YtcA"/>
</dbReference>
<organism evidence="12 13">
    <name type="scientific">Alcaligenes endophyticus</name>
    <dbReference type="NCBI Taxonomy" id="1929088"/>
    <lineage>
        <taxon>Bacteria</taxon>
        <taxon>Pseudomonadati</taxon>
        <taxon>Pseudomonadota</taxon>
        <taxon>Betaproteobacteria</taxon>
        <taxon>Burkholderiales</taxon>
        <taxon>Alcaligenaceae</taxon>
        <taxon>Alcaligenes</taxon>
    </lineage>
</organism>
<gene>
    <name evidence="12" type="ORF">LMS43_13560</name>
</gene>
<name>A0ABT8ELY8_9BURK</name>
<keyword evidence="7 11" id="KW-1133">Transmembrane helix</keyword>
<dbReference type="PROSITE" id="PS51257">
    <property type="entry name" value="PROKAR_LIPOPROTEIN"/>
    <property type="match status" value="1"/>
</dbReference>
<keyword evidence="5 11" id="KW-0812">Transmembrane</keyword>
<comment type="subcellular location">
    <subcellularLocation>
        <location evidence="1">Membrane</location>
        <topology evidence="1">Multi-pass membrane protein</topology>
    </subcellularLocation>
</comment>
<keyword evidence="6" id="KW-0732">Signal</keyword>
<accession>A0ABT8ELY8</accession>
<evidence type="ECO:0000256" key="1">
    <source>
        <dbReference type="ARBA" id="ARBA00004141"/>
    </source>
</evidence>
<keyword evidence="13" id="KW-1185">Reference proteome</keyword>
<evidence type="ECO:0000313" key="12">
    <source>
        <dbReference type="EMBL" id="MDN4122316.1"/>
    </source>
</evidence>
<sequence>MRRSPFLLLPLVILLAGCQRYAPSVYIAGSYFPAWLICAVVGIFGALLLRVVAIKIGLEDILPARLLVYVCLALIIAMLFAYFGFTY</sequence>
<evidence type="ECO:0000256" key="5">
    <source>
        <dbReference type="ARBA" id="ARBA00022692"/>
    </source>
</evidence>
<evidence type="ECO:0000256" key="8">
    <source>
        <dbReference type="ARBA" id="ARBA00023136"/>
    </source>
</evidence>
<evidence type="ECO:0000256" key="11">
    <source>
        <dbReference type="SAM" id="Phobius"/>
    </source>
</evidence>
<comment type="caution">
    <text evidence="12">The sequence shown here is derived from an EMBL/GenBank/DDBJ whole genome shotgun (WGS) entry which is preliminary data.</text>
</comment>
<evidence type="ECO:0000256" key="4">
    <source>
        <dbReference type="ARBA" id="ARBA00022475"/>
    </source>
</evidence>
<evidence type="ECO:0000256" key="6">
    <source>
        <dbReference type="ARBA" id="ARBA00022729"/>
    </source>
</evidence>
<proteinExistence type="inferred from homology"/>
<keyword evidence="8 11" id="KW-0472">Membrane</keyword>
<dbReference type="Pfam" id="PF17090">
    <property type="entry name" value="Ytca"/>
    <property type="match status" value="1"/>
</dbReference>
<feature type="transmembrane region" description="Helical" evidence="11">
    <location>
        <begin position="30"/>
        <end position="54"/>
    </location>
</feature>
<dbReference type="RefSeq" id="WP_266123459.1">
    <property type="nucleotide sequence ID" value="NZ_JAJHNU010000004.1"/>
</dbReference>
<evidence type="ECO:0000313" key="13">
    <source>
        <dbReference type="Proteomes" id="UP001168613"/>
    </source>
</evidence>
<reference evidence="12" key="1">
    <citation type="submission" date="2021-11" db="EMBL/GenBank/DDBJ databases">
        <title>Draft genome sequence of Alcaligenes endophyticus type strain CCUG 75668T.</title>
        <authorList>
            <person name="Salva-Serra F."/>
            <person name="Duran R.E."/>
            <person name="Seeger M."/>
            <person name="Moore E.R.B."/>
            <person name="Jaen-Luchoro D."/>
        </authorList>
    </citation>
    <scope>NUCLEOTIDE SEQUENCE</scope>
    <source>
        <strain evidence="12">CCUG 75668</strain>
    </source>
</reference>
<keyword evidence="9" id="KW-0564">Palmitate</keyword>
<evidence type="ECO:0000256" key="3">
    <source>
        <dbReference type="ARBA" id="ARBA00021237"/>
    </source>
</evidence>
<evidence type="ECO:0000256" key="9">
    <source>
        <dbReference type="ARBA" id="ARBA00023139"/>
    </source>
</evidence>
<dbReference type="EMBL" id="JAJHNU010000004">
    <property type="protein sequence ID" value="MDN4122316.1"/>
    <property type="molecule type" value="Genomic_DNA"/>
</dbReference>
<evidence type="ECO:0000256" key="2">
    <source>
        <dbReference type="ARBA" id="ARBA00008208"/>
    </source>
</evidence>
<dbReference type="Proteomes" id="UP001168613">
    <property type="component" value="Unassembled WGS sequence"/>
</dbReference>
<comment type="similarity">
    <text evidence="2">Belongs to the YtcA family.</text>
</comment>
<evidence type="ECO:0000256" key="7">
    <source>
        <dbReference type="ARBA" id="ARBA00022989"/>
    </source>
</evidence>
<protein>
    <recommendedName>
        <fullName evidence="3">Uncharacterized protein YtcA</fullName>
    </recommendedName>
</protein>
<feature type="transmembrane region" description="Helical" evidence="11">
    <location>
        <begin position="66"/>
        <end position="85"/>
    </location>
</feature>